<dbReference type="Proteomes" id="UP000027446">
    <property type="component" value="Unassembled WGS sequence"/>
</dbReference>
<feature type="transmembrane region" description="Helical" evidence="1">
    <location>
        <begin position="103"/>
        <end position="120"/>
    </location>
</feature>
<organism evidence="2 3">
    <name type="scientific">Hyphomonas adhaerens MHS-3</name>
    <dbReference type="NCBI Taxonomy" id="1280949"/>
    <lineage>
        <taxon>Bacteria</taxon>
        <taxon>Pseudomonadati</taxon>
        <taxon>Pseudomonadota</taxon>
        <taxon>Alphaproteobacteria</taxon>
        <taxon>Hyphomonadales</taxon>
        <taxon>Hyphomonadaceae</taxon>
        <taxon>Hyphomonas</taxon>
    </lineage>
</organism>
<reference evidence="2 3" key="1">
    <citation type="journal article" date="2014" name="Antonie Van Leeuwenhoek">
        <title>Hyphomonas beringensis sp. nov. and Hyphomonas chukchiensis sp. nov., isolated from surface seawater of the Bering Sea and Chukchi Sea.</title>
        <authorList>
            <person name="Li C."/>
            <person name="Lai Q."/>
            <person name="Li G."/>
            <person name="Dong C."/>
            <person name="Wang J."/>
            <person name="Liao Y."/>
            <person name="Shao Z."/>
        </authorList>
    </citation>
    <scope>NUCLEOTIDE SEQUENCE [LARGE SCALE GENOMIC DNA]</scope>
    <source>
        <strain evidence="2 3">MHS-3</strain>
    </source>
</reference>
<keyword evidence="3" id="KW-1185">Reference proteome</keyword>
<dbReference type="PATRIC" id="fig|1280949.3.peg.194"/>
<dbReference type="Pfam" id="PF03203">
    <property type="entry name" value="MerC"/>
    <property type="match status" value="1"/>
</dbReference>
<keyword evidence="1" id="KW-1133">Transmembrane helix</keyword>
<dbReference type="GO" id="GO:0015097">
    <property type="term" value="F:mercury ion transmembrane transporter activity"/>
    <property type="evidence" value="ECO:0007669"/>
    <property type="project" value="InterPro"/>
</dbReference>
<gene>
    <name evidence="2" type="ORF">HAD_00955</name>
</gene>
<dbReference type="STRING" id="1280949.HAD_00955"/>
<protein>
    <submittedName>
        <fullName evidence="2">Transmembrane protein</fullName>
    </submittedName>
</protein>
<dbReference type="OrthoDB" id="6078385at2"/>
<dbReference type="EMBL" id="ARYH01000001">
    <property type="protein sequence ID" value="KCZ84204.1"/>
    <property type="molecule type" value="Genomic_DNA"/>
</dbReference>
<keyword evidence="1 2" id="KW-0812">Transmembrane</keyword>
<keyword evidence="1" id="KW-0472">Membrane</keyword>
<evidence type="ECO:0000256" key="1">
    <source>
        <dbReference type="SAM" id="Phobius"/>
    </source>
</evidence>
<accession>A0A069E362</accession>
<dbReference type="RefSeq" id="WP_035568763.1">
    <property type="nucleotide sequence ID" value="NZ_ARYH01000001.1"/>
</dbReference>
<dbReference type="GO" id="GO:0016020">
    <property type="term" value="C:membrane"/>
    <property type="evidence" value="ECO:0007669"/>
    <property type="project" value="InterPro"/>
</dbReference>
<dbReference type="AlphaFoldDB" id="A0A069E362"/>
<dbReference type="eggNOG" id="ENOG5032XTN">
    <property type="taxonomic scope" value="Bacteria"/>
</dbReference>
<proteinExistence type="predicted"/>
<feature type="transmembrane region" description="Helical" evidence="1">
    <location>
        <begin position="77"/>
        <end position="97"/>
    </location>
</feature>
<evidence type="ECO:0000313" key="2">
    <source>
        <dbReference type="EMBL" id="KCZ84204.1"/>
    </source>
</evidence>
<dbReference type="InterPro" id="IPR004891">
    <property type="entry name" value="Mercury-R_MerC"/>
</dbReference>
<comment type="caution">
    <text evidence="2">The sequence shown here is derived from an EMBL/GenBank/DDBJ whole genome shotgun (WGS) entry which is preliminary data.</text>
</comment>
<feature type="transmembrane region" description="Helical" evidence="1">
    <location>
        <begin position="12"/>
        <end position="35"/>
    </location>
</feature>
<sequence length="131" mass="14200">MAVRSSRAAVIDFSAITLSGLCVVHCLALPLFAAFLPLAGAWSEAEWVHKLFVALALPLSGFAIVRRLSAPDWKVFVGLAVAGLSLLFAAAFVEALHELETPLTVTGALMLAVAHIWRWVRHRHGGSRRDF</sequence>
<feature type="transmembrane region" description="Helical" evidence="1">
    <location>
        <begin position="47"/>
        <end position="65"/>
    </location>
</feature>
<evidence type="ECO:0000313" key="3">
    <source>
        <dbReference type="Proteomes" id="UP000027446"/>
    </source>
</evidence>
<name>A0A069E362_9PROT</name>